<organism evidence="2 3">
    <name type="scientific">Kibdelosporangium lantanae</name>
    <dbReference type="NCBI Taxonomy" id="1497396"/>
    <lineage>
        <taxon>Bacteria</taxon>
        <taxon>Bacillati</taxon>
        <taxon>Actinomycetota</taxon>
        <taxon>Actinomycetes</taxon>
        <taxon>Pseudonocardiales</taxon>
        <taxon>Pseudonocardiaceae</taxon>
        <taxon>Kibdelosporangium</taxon>
    </lineage>
</organism>
<proteinExistence type="predicted"/>
<comment type="caution">
    <text evidence="2">The sequence shown here is derived from an EMBL/GenBank/DDBJ whole genome shotgun (WGS) entry which is preliminary data.</text>
</comment>
<name>A0ABW3M6X0_9PSEU</name>
<evidence type="ECO:0000313" key="3">
    <source>
        <dbReference type="Proteomes" id="UP001597045"/>
    </source>
</evidence>
<dbReference type="CDD" id="cd00093">
    <property type="entry name" value="HTH_XRE"/>
    <property type="match status" value="1"/>
</dbReference>
<feature type="domain" description="HTH cro/C1-type" evidence="1">
    <location>
        <begin position="45"/>
        <end position="79"/>
    </location>
</feature>
<reference evidence="3" key="1">
    <citation type="journal article" date="2019" name="Int. J. Syst. Evol. Microbiol.">
        <title>The Global Catalogue of Microorganisms (GCM) 10K type strain sequencing project: providing services to taxonomists for standard genome sequencing and annotation.</title>
        <authorList>
            <consortium name="The Broad Institute Genomics Platform"/>
            <consortium name="The Broad Institute Genome Sequencing Center for Infectious Disease"/>
            <person name="Wu L."/>
            <person name="Ma J."/>
        </authorList>
    </citation>
    <scope>NUCLEOTIDE SEQUENCE [LARGE SCALE GENOMIC DNA]</scope>
    <source>
        <strain evidence="3">JCM 31486</strain>
    </source>
</reference>
<protein>
    <submittedName>
        <fullName evidence="2">Helix-turn-helix domain-containing protein</fullName>
    </submittedName>
</protein>
<sequence>MPVSALTRRQRLGWLLRANRAHAQRTGHRLLRGFVAACAERDYRVSLSTVSRWENGIIEPAHDAVSCYERVLGLSPRRLVAVCDTVSRYLTPPGRSRPILTRRSMPAGRLDLLLDRALGGDHMAATDWDDLTCLIADR</sequence>
<evidence type="ECO:0000313" key="2">
    <source>
        <dbReference type="EMBL" id="MFD1044725.1"/>
    </source>
</evidence>
<accession>A0ABW3M6X0</accession>
<evidence type="ECO:0000259" key="1">
    <source>
        <dbReference type="PROSITE" id="PS50943"/>
    </source>
</evidence>
<gene>
    <name evidence="2" type="ORF">ACFQ1S_03515</name>
</gene>
<dbReference type="EMBL" id="JBHTIS010000111">
    <property type="protein sequence ID" value="MFD1044725.1"/>
    <property type="molecule type" value="Genomic_DNA"/>
</dbReference>
<dbReference type="Proteomes" id="UP001597045">
    <property type="component" value="Unassembled WGS sequence"/>
</dbReference>
<dbReference type="InterPro" id="IPR001387">
    <property type="entry name" value="Cro/C1-type_HTH"/>
</dbReference>
<dbReference type="PROSITE" id="PS50943">
    <property type="entry name" value="HTH_CROC1"/>
    <property type="match status" value="1"/>
</dbReference>
<keyword evidence="3" id="KW-1185">Reference proteome</keyword>
<feature type="non-terminal residue" evidence="2">
    <location>
        <position position="138"/>
    </location>
</feature>